<feature type="region of interest" description="Disordered" evidence="7">
    <location>
        <begin position="1"/>
        <end position="142"/>
    </location>
</feature>
<reference evidence="9 10" key="1">
    <citation type="submission" date="2017-06" db="EMBL/GenBank/DDBJ databases">
        <title>Ant-infecting Ophiocordyceps genomes reveal a high diversity of potential behavioral manipulation genes and a possible major role for enterotoxins.</title>
        <authorList>
            <person name="De Bekker C."/>
            <person name="Evans H.C."/>
            <person name="Brachmann A."/>
            <person name="Hughes D.P."/>
        </authorList>
    </citation>
    <scope>NUCLEOTIDE SEQUENCE [LARGE SCALE GENOMIC DNA]</scope>
    <source>
        <strain evidence="9 10">Map16</strain>
    </source>
</reference>
<dbReference type="Proteomes" id="UP000226431">
    <property type="component" value="Unassembled WGS sequence"/>
</dbReference>
<feature type="compositionally biased region" description="Polar residues" evidence="7">
    <location>
        <begin position="88"/>
        <end position="112"/>
    </location>
</feature>
<comment type="similarity">
    <text evidence="3">Belongs to the NC2 alpha/DRAP1 family.</text>
</comment>
<evidence type="ECO:0000256" key="6">
    <source>
        <dbReference type="ARBA" id="ARBA00075891"/>
    </source>
</evidence>
<protein>
    <recommendedName>
        <fullName evidence="5">NCT transcriptional regulatory complex subunit A</fullName>
    </recommendedName>
    <alternativeName>
        <fullName evidence="6">Negative cofactor 2 AB</fullName>
    </alternativeName>
</protein>
<evidence type="ECO:0000256" key="7">
    <source>
        <dbReference type="SAM" id="MobiDB-lite"/>
    </source>
</evidence>
<evidence type="ECO:0000313" key="9">
    <source>
        <dbReference type="EMBL" id="PHH59312.1"/>
    </source>
</evidence>
<name>A0A2C5XWH2_9HYPO</name>
<evidence type="ECO:0000256" key="3">
    <source>
        <dbReference type="ARBA" id="ARBA00061393"/>
    </source>
</evidence>
<feature type="compositionally biased region" description="Pro residues" evidence="7">
    <location>
        <begin position="44"/>
        <end position="57"/>
    </location>
</feature>
<dbReference type="GO" id="GO:0017054">
    <property type="term" value="C:negative cofactor 2 complex"/>
    <property type="evidence" value="ECO:0007669"/>
    <property type="project" value="TreeGrafter"/>
</dbReference>
<dbReference type="Gene3D" id="1.10.20.10">
    <property type="entry name" value="Histone, subunit A"/>
    <property type="match status" value="1"/>
</dbReference>
<dbReference type="GO" id="GO:0016251">
    <property type="term" value="F:RNA polymerase II general transcription initiation factor activity"/>
    <property type="evidence" value="ECO:0007669"/>
    <property type="project" value="TreeGrafter"/>
</dbReference>
<dbReference type="PANTHER" id="PTHR10252:SF5">
    <property type="entry name" value="DR1-ASSOCIATED COREPRESSOR"/>
    <property type="match status" value="1"/>
</dbReference>
<dbReference type="AlphaFoldDB" id="A0A2C5XWH2"/>
<evidence type="ECO:0000256" key="5">
    <source>
        <dbReference type="ARBA" id="ARBA00072430"/>
    </source>
</evidence>
<evidence type="ECO:0000256" key="1">
    <source>
        <dbReference type="ARBA" id="ARBA00004123"/>
    </source>
</evidence>
<dbReference type="InterPro" id="IPR050568">
    <property type="entry name" value="Transcr_DNA_Rep_Reg"/>
</dbReference>
<feature type="domain" description="Transcription factor CBF/NF-Y/archaeal histone" evidence="8">
    <location>
        <begin position="176"/>
        <end position="238"/>
    </location>
</feature>
<dbReference type="SUPFAM" id="SSF47113">
    <property type="entry name" value="Histone-fold"/>
    <property type="match status" value="1"/>
</dbReference>
<proteinExistence type="inferred from homology"/>
<comment type="subunit">
    <text evidence="4">Forms the NCT transcriptional regulatory complex with nctB and mot1.</text>
</comment>
<dbReference type="STRING" id="2004952.A0A2C5XWH2"/>
<dbReference type="PANTHER" id="PTHR10252">
    <property type="entry name" value="HISTONE-LIKE TRANSCRIPTION FACTOR CCAAT-RELATED"/>
    <property type="match status" value="1"/>
</dbReference>
<sequence>MAADENYAPKSPDLSSFYSPGPTQQIAPYPDAPLPAQPLQPLQPCHPHPHLTPPLPSPAIREGYSPVAYRSVSAYPPPSPVKLEGSRSHSLSSPQHYQPPNSSPSRSATFSSHPHHHRQTNPPLPLPAYFQASPGQRARPPALVTAFDPDPADMPPRRAVEAPTPTLAEPSPVKTKFPTARIKRIMQADEEVGKVAQQTPIAVGKALELFMIQLVTKSADVAKEKGSKRVTAPMLKHVVETDDQWDFLRDIRERRGL</sequence>
<dbReference type="EMBL" id="NJES01001799">
    <property type="protein sequence ID" value="PHH59312.1"/>
    <property type="molecule type" value="Genomic_DNA"/>
</dbReference>
<organism evidence="9 10">
    <name type="scientific">Ophiocordyceps camponoti-rufipedis</name>
    <dbReference type="NCBI Taxonomy" id="2004952"/>
    <lineage>
        <taxon>Eukaryota</taxon>
        <taxon>Fungi</taxon>
        <taxon>Dikarya</taxon>
        <taxon>Ascomycota</taxon>
        <taxon>Pezizomycotina</taxon>
        <taxon>Sordariomycetes</taxon>
        <taxon>Hypocreomycetidae</taxon>
        <taxon>Hypocreales</taxon>
        <taxon>Ophiocordycipitaceae</taxon>
        <taxon>Ophiocordyceps</taxon>
    </lineage>
</organism>
<dbReference type="GO" id="GO:0001046">
    <property type="term" value="F:core promoter sequence-specific DNA binding"/>
    <property type="evidence" value="ECO:0007669"/>
    <property type="project" value="TreeGrafter"/>
</dbReference>
<dbReference type="OrthoDB" id="653904at2759"/>
<dbReference type="CDD" id="cd22906">
    <property type="entry name" value="HFD_DRAP1"/>
    <property type="match status" value="1"/>
</dbReference>
<comment type="caution">
    <text evidence="9">The sequence shown here is derived from an EMBL/GenBank/DDBJ whole genome shotgun (WGS) entry which is preliminary data.</text>
</comment>
<comment type="subcellular location">
    <subcellularLocation>
        <location evidence="1">Nucleus</location>
    </subcellularLocation>
</comment>
<gene>
    <name evidence="9" type="ORF">CDD80_1837</name>
</gene>
<evidence type="ECO:0000256" key="4">
    <source>
        <dbReference type="ARBA" id="ARBA00065307"/>
    </source>
</evidence>
<dbReference type="Pfam" id="PF00808">
    <property type="entry name" value="CBFD_NFYB_HMF"/>
    <property type="match status" value="1"/>
</dbReference>
<feature type="compositionally biased region" description="Polar residues" evidence="7">
    <location>
        <begin position="13"/>
        <end position="26"/>
    </location>
</feature>
<evidence type="ECO:0000259" key="8">
    <source>
        <dbReference type="Pfam" id="PF00808"/>
    </source>
</evidence>
<accession>A0A2C5XWH2</accession>
<dbReference type="FunFam" id="1.10.20.10:FF:000036">
    <property type="entry name" value="CBF/NF-Y family transcription factor"/>
    <property type="match status" value="1"/>
</dbReference>
<evidence type="ECO:0000256" key="2">
    <source>
        <dbReference type="ARBA" id="ARBA00023242"/>
    </source>
</evidence>
<dbReference type="InterPro" id="IPR003958">
    <property type="entry name" value="CBFA_NFYB_domain"/>
</dbReference>
<dbReference type="InterPro" id="IPR009072">
    <property type="entry name" value="Histone-fold"/>
</dbReference>
<dbReference type="GO" id="GO:0046982">
    <property type="term" value="F:protein heterodimerization activity"/>
    <property type="evidence" value="ECO:0007669"/>
    <property type="project" value="InterPro"/>
</dbReference>
<evidence type="ECO:0000313" key="10">
    <source>
        <dbReference type="Proteomes" id="UP000226431"/>
    </source>
</evidence>
<keyword evidence="2" id="KW-0539">Nucleus</keyword>
<keyword evidence="10" id="KW-1185">Reference proteome</keyword>